<dbReference type="GeneID" id="20183497"/>
<organism evidence="1 2">
    <name type="scientific">Phytophthora nicotianae (strain INRA-310)</name>
    <name type="common">Phytophthora parasitica</name>
    <dbReference type="NCBI Taxonomy" id="761204"/>
    <lineage>
        <taxon>Eukaryota</taxon>
        <taxon>Sar</taxon>
        <taxon>Stramenopiles</taxon>
        <taxon>Oomycota</taxon>
        <taxon>Peronosporomycetes</taxon>
        <taxon>Peronosporales</taxon>
        <taxon>Peronosporaceae</taxon>
        <taxon>Phytophthora</taxon>
    </lineage>
</organism>
<gene>
    <name evidence="1" type="ORF">PPTG_14197</name>
</gene>
<protein>
    <submittedName>
        <fullName evidence="1">Uncharacterized protein</fullName>
    </submittedName>
</protein>
<reference evidence="1 2" key="2">
    <citation type="submission" date="2013-11" db="EMBL/GenBank/DDBJ databases">
        <title>The Genome Sequence of Phytophthora parasitica INRA-310.</title>
        <authorList>
            <consortium name="The Broad Institute Genomics Platform"/>
            <person name="Russ C."/>
            <person name="Tyler B."/>
            <person name="Panabieres F."/>
            <person name="Shan W."/>
            <person name="Tripathy S."/>
            <person name="Grunwald N."/>
            <person name="Machado M."/>
            <person name="Johnson C.S."/>
            <person name="Arredondo F."/>
            <person name="Hong C."/>
            <person name="Coffey M."/>
            <person name="Young S.K."/>
            <person name="Zeng Q."/>
            <person name="Gargeya S."/>
            <person name="Fitzgerald M."/>
            <person name="Abouelleil A."/>
            <person name="Alvarado L."/>
            <person name="Chapman S.B."/>
            <person name="Gainer-Dewar J."/>
            <person name="Goldberg J."/>
            <person name="Griggs A."/>
            <person name="Gujja S."/>
            <person name="Hansen M."/>
            <person name="Howarth C."/>
            <person name="Imamovic A."/>
            <person name="Ireland A."/>
            <person name="Larimer J."/>
            <person name="McCowan C."/>
            <person name="Murphy C."/>
            <person name="Pearson M."/>
            <person name="Poon T.W."/>
            <person name="Priest M."/>
            <person name="Roberts A."/>
            <person name="Saif S."/>
            <person name="Shea T."/>
            <person name="Sykes S."/>
            <person name="Wortman J."/>
            <person name="Nusbaum C."/>
            <person name="Birren B."/>
        </authorList>
    </citation>
    <scope>NUCLEOTIDE SEQUENCE [LARGE SCALE GENOMIC DNA]</scope>
    <source>
        <strain evidence="1 2">INRA-310</strain>
    </source>
</reference>
<name>W2PYX9_PHYN3</name>
<dbReference type="VEuPathDB" id="FungiDB:PPTG_14197"/>
<dbReference type="Proteomes" id="UP000018817">
    <property type="component" value="Unassembled WGS sequence"/>
</dbReference>
<evidence type="ECO:0000313" key="2">
    <source>
        <dbReference type="Proteomes" id="UP000018817"/>
    </source>
</evidence>
<accession>W2PYX9</accession>
<dbReference type="AlphaFoldDB" id="W2PYX9"/>
<proteinExistence type="predicted"/>
<dbReference type="EMBL" id="KI669600">
    <property type="protein sequence ID" value="ETN05464.1"/>
    <property type="molecule type" value="Genomic_DNA"/>
</dbReference>
<dbReference type="RefSeq" id="XP_008909439.1">
    <property type="nucleotide sequence ID" value="XM_008911191.1"/>
</dbReference>
<evidence type="ECO:0000313" key="1">
    <source>
        <dbReference type="EMBL" id="ETN05464.1"/>
    </source>
</evidence>
<reference evidence="2" key="1">
    <citation type="submission" date="2011-12" db="EMBL/GenBank/DDBJ databases">
        <authorList>
            <consortium name="The Broad Institute Genome Sequencing Platform"/>
            <person name="Russ C."/>
            <person name="Tyler B."/>
            <person name="Panabieres F."/>
            <person name="Shan W."/>
            <person name="Tripathy S."/>
            <person name="Grunwald N."/>
            <person name="Machado M."/>
            <person name="Young S.K."/>
            <person name="Zeng Q."/>
            <person name="Gargeya S."/>
            <person name="Fitzgerald M."/>
            <person name="Haas B."/>
            <person name="Abouelleil A."/>
            <person name="Alvarado L."/>
            <person name="Arachchi H.M."/>
            <person name="Berlin A."/>
            <person name="Chapman S.B."/>
            <person name="Gearin G."/>
            <person name="Goldberg J."/>
            <person name="Griggs A."/>
            <person name="Gujja S."/>
            <person name="Hansen M."/>
            <person name="Heiman D."/>
            <person name="Howarth C."/>
            <person name="Larimer J."/>
            <person name="Lui A."/>
            <person name="MacDonald P.J.P."/>
            <person name="McCowen C."/>
            <person name="Montmayeur A."/>
            <person name="Murphy C."/>
            <person name="Neiman D."/>
            <person name="Pearson M."/>
            <person name="Priest M."/>
            <person name="Roberts A."/>
            <person name="Saif S."/>
            <person name="Shea T."/>
            <person name="Sisk P."/>
            <person name="Stolte C."/>
            <person name="Sykes S."/>
            <person name="Wortman J."/>
            <person name="Nusbaum C."/>
            <person name="Birren B."/>
        </authorList>
    </citation>
    <scope>NUCLEOTIDE SEQUENCE [LARGE SCALE GENOMIC DNA]</scope>
    <source>
        <strain evidence="2">INRA-310</strain>
    </source>
</reference>
<sequence length="279" mass="31329">MLDINAESNSAGTVRISETQLIKLLVYSSWSLLFCSNATSTCRGADFYQAILRWKSSSYIFRTFLKQVKAIIEQQSDQSLKKNFCCWTLVVFQASNKTLATSTNIVAMSSSSSRDDSYDSYSSDDGYGSYDTTDELGLWHLFDSGDDCDDCDDEEEIVDLGTFDSKKAARLHANRAQNVKYRFLTNSTSTLRKTYQYRCSSHEDCESVIRIIVLNGRSECSMTMSGRHGDIVSNSPRQGIDKRIDDDVNAILVGSTGPKAKQRFGGKRAWSSEVVRTRR</sequence>